<name>A0A382RG76_9ZZZZ</name>
<proteinExistence type="predicted"/>
<gene>
    <name evidence="1" type="ORF">METZ01_LOCUS349076</name>
</gene>
<feature type="non-terminal residue" evidence="1">
    <location>
        <position position="38"/>
    </location>
</feature>
<dbReference type="AlphaFoldDB" id="A0A382RG76"/>
<protein>
    <submittedName>
        <fullName evidence="1">Uncharacterized protein</fullName>
    </submittedName>
</protein>
<accession>A0A382RG76</accession>
<sequence length="38" mass="4113">MNYMAAEKAPAENTGLIKLYAPGDFEHMARAGRLAAEC</sequence>
<organism evidence="1">
    <name type="scientific">marine metagenome</name>
    <dbReference type="NCBI Taxonomy" id="408172"/>
    <lineage>
        <taxon>unclassified sequences</taxon>
        <taxon>metagenomes</taxon>
        <taxon>ecological metagenomes</taxon>
    </lineage>
</organism>
<reference evidence="1" key="1">
    <citation type="submission" date="2018-05" db="EMBL/GenBank/DDBJ databases">
        <authorList>
            <person name="Lanie J.A."/>
            <person name="Ng W.-L."/>
            <person name="Kazmierczak K.M."/>
            <person name="Andrzejewski T.M."/>
            <person name="Davidsen T.M."/>
            <person name="Wayne K.J."/>
            <person name="Tettelin H."/>
            <person name="Glass J.I."/>
            <person name="Rusch D."/>
            <person name="Podicherti R."/>
            <person name="Tsui H.-C.T."/>
            <person name="Winkler M.E."/>
        </authorList>
    </citation>
    <scope>NUCLEOTIDE SEQUENCE</scope>
</reference>
<evidence type="ECO:0000313" key="1">
    <source>
        <dbReference type="EMBL" id="SVC96222.1"/>
    </source>
</evidence>
<dbReference type="EMBL" id="UINC01121218">
    <property type="protein sequence ID" value="SVC96222.1"/>
    <property type="molecule type" value="Genomic_DNA"/>
</dbReference>